<evidence type="ECO:0000313" key="1">
    <source>
        <dbReference type="EMBL" id="GAA51158.1"/>
    </source>
</evidence>
<dbReference type="EMBL" id="DF143120">
    <property type="protein sequence ID" value="GAA51158.1"/>
    <property type="molecule type" value="Genomic_DNA"/>
</dbReference>
<name>G7YDX4_CLOSI</name>
<sequence length="298" mass="33371">MPNVGDGGKCRPIPFGLNGYGNNFRFYNYDSSGCKIFEIFKLVTLYCFVAEIHVDDIGVWHHSRGPALRTDDYVRLASALRAASARHMVPTSSGISKSLFKPRHSVYLAAFNMRTLKQVGQQAALALTLYGSEASVFNTDVMLSMILMIDDTAVLTVGSAVCQADCGQPVSRKSSFEHLFEVNAFTVTPHKVKSGLKLIKVYTVPYEVMQYNWLGHAIDQSDFWEETYGSRKMFYRMRVQHAEGVHKARASNAQLPISPPQIIGGRNCGSHNHCTTSTRFLTTDDEVDFWVDMNVHRV</sequence>
<dbReference type="AlphaFoldDB" id="G7YDX4"/>
<evidence type="ECO:0000313" key="2">
    <source>
        <dbReference type="Proteomes" id="UP000008909"/>
    </source>
</evidence>
<gene>
    <name evidence="1" type="ORF">CLF_105658</name>
</gene>
<protein>
    <submittedName>
        <fullName evidence="1">Uncharacterized protein</fullName>
    </submittedName>
</protein>
<accession>G7YDX4</accession>
<dbReference type="Proteomes" id="UP000008909">
    <property type="component" value="Unassembled WGS sequence"/>
</dbReference>
<reference key="2">
    <citation type="submission" date="2011-10" db="EMBL/GenBank/DDBJ databases">
        <title>The genome and transcriptome sequence of Clonorchis sinensis provide insights into the carcinogenic liver fluke.</title>
        <authorList>
            <person name="Wang X."/>
            <person name="Huang Y."/>
            <person name="Chen W."/>
            <person name="Liu H."/>
            <person name="Guo L."/>
            <person name="Chen Y."/>
            <person name="Luo F."/>
            <person name="Zhou W."/>
            <person name="Sun J."/>
            <person name="Mao Q."/>
            <person name="Liang P."/>
            <person name="Zhou C."/>
            <person name="Tian Y."/>
            <person name="Men J."/>
            <person name="Lv X."/>
            <person name="Huang L."/>
            <person name="Zhou J."/>
            <person name="Hu Y."/>
            <person name="Li R."/>
            <person name="Zhang F."/>
            <person name="Lei H."/>
            <person name="Li X."/>
            <person name="Hu X."/>
            <person name="Liang C."/>
            <person name="Xu J."/>
            <person name="Wu Z."/>
            <person name="Yu X."/>
        </authorList>
    </citation>
    <scope>NUCLEOTIDE SEQUENCE</scope>
    <source>
        <strain>Henan</strain>
    </source>
</reference>
<proteinExistence type="predicted"/>
<organism evidence="1 2">
    <name type="scientific">Clonorchis sinensis</name>
    <name type="common">Chinese liver fluke</name>
    <dbReference type="NCBI Taxonomy" id="79923"/>
    <lineage>
        <taxon>Eukaryota</taxon>
        <taxon>Metazoa</taxon>
        <taxon>Spiralia</taxon>
        <taxon>Lophotrochozoa</taxon>
        <taxon>Platyhelminthes</taxon>
        <taxon>Trematoda</taxon>
        <taxon>Digenea</taxon>
        <taxon>Opisthorchiida</taxon>
        <taxon>Opisthorchiata</taxon>
        <taxon>Opisthorchiidae</taxon>
        <taxon>Clonorchis</taxon>
    </lineage>
</organism>
<reference evidence="1" key="1">
    <citation type="journal article" date="2011" name="Genome Biol.">
        <title>The draft genome of the carcinogenic human liver fluke Clonorchis sinensis.</title>
        <authorList>
            <person name="Wang X."/>
            <person name="Chen W."/>
            <person name="Huang Y."/>
            <person name="Sun J."/>
            <person name="Men J."/>
            <person name="Liu H."/>
            <person name="Luo F."/>
            <person name="Guo L."/>
            <person name="Lv X."/>
            <person name="Deng C."/>
            <person name="Zhou C."/>
            <person name="Fan Y."/>
            <person name="Li X."/>
            <person name="Huang L."/>
            <person name="Hu Y."/>
            <person name="Liang C."/>
            <person name="Hu X."/>
            <person name="Xu J."/>
            <person name="Yu X."/>
        </authorList>
    </citation>
    <scope>NUCLEOTIDE SEQUENCE [LARGE SCALE GENOMIC DNA]</scope>
    <source>
        <strain evidence="1">Henan</strain>
    </source>
</reference>
<keyword evidence="2" id="KW-1185">Reference proteome</keyword>